<accession>A0A2A6CWL2</accession>
<dbReference type="EnsemblMetazoa" id="PPA13403.1">
    <property type="protein sequence ID" value="PPA13403.1"/>
    <property type="gene ID" value="WBGene00102957"/>
</dbReference>
<accession>A0A8R1YB16</accession>
<proteinExistence type="predicted"/>
<keyword evidence="2" id="KW-1185">Reference proteome</keyword>
<dbReference type="AlphaFoldDB" id="A0A2A6CWL2"/>
<sequence>MNVILGLALLGVAFAAPINEFFARLEMQGASKDYSVPVDYSNMTFERYLGDAFTDEQNYEYAVKHERELKKLAELRASEGPYEEVIHHVGNDYTDEQKAYHEQMMKEGEKEREELLARKARYEASCLRRNDVPEVTIDDFFVKGLKKFCMGFMNDDVLDQCRTWFRNWNLTEKFGYDLGYKGELRTVLRIWNEDILNNSSAPVPDRLPWIGRVIDDEDKSNYDECEELFQRIKRWGRNWDIKETEYLRYNATTNTIYREDTTEQISELIGQMRDKGVPEAAIKEYLADGVEYDFGIVRNEESWLLLDKWWKKWNMRWYFKYELGYDAEIKKVVITRDLHSY</sequence>
<gene>
    <name evidence="1" type="primary">WBGene00102957</name>
</gene>
<name>A0A2A6CWL2_PRIPA</name>
<protein>
    <submittedName>
        <fullName evidence="1">Uncharacterized protein</fullName>
    </submittedName>
</protein>
<evidence type="ECO:0000313" key="2">
    <source>
        <dbReference type="Proteomes" id="UP000005239"/>
    </source>
</evidence>
<dbReference type="Proteomes" id="UP000005239">
    <property type="component" value="Unassembled WGS sequence"/>
</dbReference>
<organism evidence="1 2">
    <name type="scientific">Pristionchus pacificus</name>
    <name type="common">Parasitic nematode worm</name>
    <dbReference type="NCBI Taxonomy" id="54126"/>
    <lineage>
        <taxon>Eukaryota</taxon>
        <taxon>Metazoa</taxon>
        <taxon>Ecdysozoa</taxon>
        <taxon>Nematoda</taxon>
        <taxon>Chromadorea</taxon>
        <taxon>Rhabditida</taxon>
        <taxon>Rhabditina</taxon>
        <taxon>Diplogasteromorpha</taxon>
        <taxon>Diplogasteroidea</taxon>
        <taxon>Neodiplogasteridae</taxon>
        <taxon>Pristionchus</taxon>
    </lineage>
</organism>
<reference evidence="1" key="2">
    <citation type="submission" date="2022-06" db="UniProtKB">
        <authorList>
            <consortium name="EnsemblMetazoa"/>
        </authorList>
    </citation>
    <scope>IDENTIFICATION</scope>
    <source>
        <strain evidence="1">PS312</strain>
    </source>
</reference>
<reference evidence="2" key="1">
    <citation type="journal article" date="2008" name="Nat. Genet.">
        <title>The Pristionchus pacificus genome provides a unique perspective on nematode lifestyle and parasitism.</title>
        <authorList>
            <person name="Dieterich C."/>
            <person name="Clifton S.W."/>
            <person name="Schuster L.N."/>
            <person name="Chinwalla A."/>
            <person name="Delehaunty K."/>
            <person name="Dinkelacker I."/>
            <person name="Fulton L."/>
            <person name="Fulton R."/>
            <person name="Godfrey J."/>
            <person name="Minx P."/>
            <person name="Mitreva M."/>
            <person name="Roeseler W."/>
            <person name="Tian H."/>
            <person name="Witte H."/>
            <person name="Yang S.P."/>
            <person name="Wilson R.K."/>
            <person name="Sommer R.J."/>
        </authorList>
    </citation>
    <scope>NUCLEOTIDE SEQUENCE [LARGE SCALE GENOMIC DNA]</scope>
    <source>
        <strain evidence="2">PS312</strain>
    </source>
</reference>
<evidence type="ECO:0000313" key="1">
    <source>
        <dbReference type="EnsemblMetazoa" id="PPA13403.1"/>
    </source>
</evidence>